<dbReference type="EMBL" id="AP009384">
    <property type="protein sequence ID" value="BAF86996.1"/>
    <property type="molecule type" value="Genomic_DNA"/>
</dbReference>
<evidence type="ECO:0000256" key="3">
    <source>
        <dbReference type="SAM" id="Phobius"/>
    </source>
</evidence>
<dbReference type="GO" id="GO:0052621">
    <property type="term" value="F:diguanylate cyclase activity"/>
    <property type="evidence" value="ECO:0007669"/>
    <property type="project" value="UniProtKB-EC"/>
</dbReference>
<dbReference type="AlphaFoldDB" id="A8HV12"/>
<dbReference type="KEGG" id="azc:AZC_0998"/>
<dbReference type="SMART" id="SM00267">
    <property type="entry name" value="GGDEF"/>
    <property type="match status" value="1"/>
</dbReference>
<dbReference type="PANTHER" id="PTHR45138:SF9">
    <property type="entry name" value="DIGUANYLATE CYCLASE DGCM-RELATED"/>
    <property type="match status" value="1"/>
</dbReference>
<dbReference type="NCBIfam" id="TIGR00254">
    <property type="entry name" value="GGDEF"/>
    <property type="match status" value="1"/>
</dbReference>
<reference evidence="5 6" key="3">
    <citation type="journal article" date="2008" name="BMC Genomics">
        <title>The genome of the versatile nitrogen fixer Azorhizobium caulinodans ORS571.</title>
        <authorList>
            <person name="Lee KB."/>
            <person name="Backer P.D."/>
            <person name="Aono T."/>
            <person name="Liu CT."/>
            <person name="Suzuki S."/>
            <person name="Suzuki T."/>
            <person name="Kaneko T."/>
            <person name="Yamada M."/>
            <person name="Tabata S."/>
            <person name="Kupfer D.M."/>
            <person name="Najar F.Z."/>
            <person name="Wiley G.B."/>
            <person name="Roe B."/>
            <person name="Binnewies T.T."/>
            <person name="Ussery D.W."/>
            <person name="D'Haeze W."/>
            <person name="Herder J.D."/>
            <person name="Gevers D."/>
            <person name="Vereecke D."/>
            <person name="Holsters M."/>
            <person name="Oyaizu H."/>
        </authorList>
    </citation>
    <scope>NUCLEOTIDE SEQUENCE [LARGE SCALE GENOMIC DNA]</scope>
    <source>
        <strain evidence="6">ATCC 43989 / DSM 5975 / JCM 20966 / LMG 6465 / NBRC 14845 / NCIMB 13405 / ORS 571</strain>
    </source>
</reference>
<sequence length="372" mass="40632">MALLISPGGGRGDMIVSRLDEYRRRICRVLVAMASLCVVGLWVFETETQVITELDRIAYPLLLAAFVVSLFLMLALPRWHRMAEWIAYLSFTTYCLVGVAAFGHLAEQTRLYTIANTLQWMPMLYVASFILLQRRDAVIAAALVFLSMSIPIVVEFSASDSYLKDRVLGSLVINAYLVHLVILVSLSLFVMTSLAFEQARAKAKALETMASTDSLTGTMNRRGLEQILRHVAGGSSGEIGLILIDIDNFKPINDTYGHLAGDAVLQAVAKRLAGVVRDSDVVGRWGGDEFLIITRDAQLTDVIAMADRARQHVGTHVLAGMRVTLSAGVGVWDGQGPWADALQRIDRALYSAKAEGRNRTAEAATAPNPIPA</sequence>
<dbReference type="InterPro" id="IPR043128">
    <property type="entry name" value="Rev_trsase/Diguanyl_cyclase"/>
</dbReference>
<reference evidence="5 6" key="1">
    <citation type="journal article" date="2007" name="Appl. Environ. Microbiol.">
        <title>Rhizobial factors required for stem nodule maturation and maintenance in Sesbania rostrata-Azorhizobium caulinodans ORS571 symbiosis.</title>
        <authorList>
            <person name="Suzuki S."/>
            <person name="Aono T."/>
            <person name="Lee KB."/>
            <person name="Suzuki T."/>
            <person name="Liu CT."/>
            <person name="Miwa H."/>
            <person name="Wakao S."/>
            <person name="Iki T."/>
            <person name="Oyaizu H."/>
        </authorList>
    </citation>
    <scope>NUCLEOTIDE SEQUENCE [LARGE SCALE GENOMIC DNA]</scope>
    <source>
        <strain evidence="6">ATCC 43989 / DSM 5975 / JCM 20966 / LMG 6465 / NBRC 14845 / NCIMB 13405 / ORS 571</strain>
    </source>
</reference>
<dbReference type="HOGENOM" id="CLU_000445_11_1_5"/>
<dbReference type="PANTHER" id="PTHR45138">
    <property type="entry name" value="REGULATORY COMPONENTS OF SENSORY TRANSDUCTION SYSTEM"/>
    <property type="match status" value="1"/>
</dbReference>
<comment type="catalytic activity">
    <reaction evidence="2">
        <text>2 GTP = 3',3'-c-di-GMP + 2 diphosphate</text>
        <dbReference type="Rhea" id="RHEA:24898"/>
        <dbReference type="ChEBI" id="CHEBI:33019"/>
        <dbReference type="ChEBI" id="CHEBI:37565"/>
        <dbReference type="ChEBI" id="CHEBI:58805"/>
        <dbReference type="EC" id="2.7.7.65"/>
    </reaction>
</comment>
<name>A8HV12_AZOC5</name>
<keyword evidence="3" id="KW-0812">Transmembrane</keyword>
<feature type="domain" description="GGDEF" evidence="4">
    <location>
        <begin position="237"/>
        <end position="365"/>
    </location>
</feature>
<dbReference type="Pfam" id="PF00990">
    <property type="entry name" value="GGDEF"/>
    <property type="match status" value="1"/>
</dbReference>
<reference evidence="5 6" key="5">
    <citation type="journal article" date="2010" name="Appl. Environ. Microbiol.">
        <title>phrR-like gene praR of Azorhizobium caulinodans ORS571 is essential for symbiosis with Sesbania rostrata and is involved in expression of reb genes.</title>
        <authorList>
            <person name="Akiba N."/>
            <person name="Aono T."/>
            <person name="Toyazaki H."/>
            <person name="Sato S."/>
            <person name="Oyaizu H."/>
        </authorList>
    </citation>
    <scope>NUCLEOTIDE SEQUENCE [LARGE SCALE GENOMIC DNA]</scope>
    <source>
        <strain evidence="6">ATCC 43989 / DSM 5975 / JCM 20966 / LMG 6465 / NBRC 14845 / NCIMB 13405 / ORS 571</strain>
    </source>
</reference>
<gene>
    <name evidence="5" type="ordered locus">AZC_0998</name>
</gene>
<feature type="transmembrane region" description="Helical" evidence="3">
    <location>
        <begin position="56"/>
        <end position="76"/>
    </location>
</feature>
<dbReference type="Proteomes" id="UP000000270">
    <property type="component" value="Chromosome"/>
</dbReference>
<evidence type="ECO:0000313" key="5">
    <source>
        <dbReference type="EMBL" id="BAF86996.1"/>
    </source>
</evidence>
<evidence type="ECO:0000313" key="6">
    <source>
        <dbReference type="Proteomes" id="UP000000270"/>
    </source>
</evidence>
<organism evidence="5 6">
    <name type="scientific">Azorhizobium caulinodans (strain ATCC 43989 / DSM 5975 / JCM 20966 / LMG 6465 / NBRC 14845 / NCIMB 13405 / ORS 571)</name>
    <dbReference type="NCBI Taxonomy" id="438753"/>
    <lineage>
        <taxon>Bacteria</taxon>
        <taxon>Pseudomonadati</taxon>
        <taxon>Pseudomonadota</taxon>
        <taxon>Alphaproteobacteria</taxon>
        <taxon>Hyphomicrobiales</taxon>
        <taxon>Xanthobacteraceae</taxon>
        <taxon>Azorhizobium</taxon>
    </lineage>
</organism>
<keyword evidence="3" id="KW-1133">Transmembrane helix</keyword>
<accession>A8HV12</accession>
<dbReference type="FunFam" id="3.30.70.270:FF:000001">
    <property type="entry name" value="Diguanylate cyclase domain protein"/>
    <property type="match status" value="1"/>
</dbReference>
<proteinExistence type="predicted"/>
<evidence type="ECO:0000256" key="1">
    <source>
        <dbReference type="ARBA" id="ARBA00012528"/>
    </source>
</evidence>
<protein>
    <recommendedName>
        <fullName evidence="1">diguanylate cyclase</fullName>
        <ecNumber evidence="1">2.7.7.65</ecNumber>
    </recommendedName>
</protein>
<keyword evidence="3" id="KW-0472">Membrane</keyword>
<keyword evidence="6" id="KW-1185">Reference proteome</keyword>
<dbReference type="InterPro" id="IPR000160">
    <property type="entry name" value="GGDEF_dom"/>
</dbReference>
<feature type="transmembrane region" description="Helical" evidence="3">
    <location>
        <begin position="137"/>
        <end position="156"/>
    </location>
</feature>
<reference evidence="5 6" key="4">
    <citation type="journal article" date="2009" name="Appl. Environ. Microbiol.">
        <title>Comparative genome-wide transcriptional profiling of Azorhizobium caulinodans ORS571 grown under free-living and symbiotic conditions.</title>
        <authorList>
            <person name="Tsukada S."/>
            <person name="Aono T."/>
            <person name="Akiba N."/>
            <person name="Lee KB."/>
            <person name="Liu CT."/>
            <person name="Toyazaki H."/>
            <person name="Oyaizu H."/>
        </authorList>
    </citation>
    <scope>NUCLEOTIDE SEQUENCE [LARGE SCALE GENOMIC DNA]</scope>
    <source>
        <strain evidence="6">ATCC 43989 / DSM 5975 / JCM 20966 / LMG 6465 / NBRC 14845 / NCIMB 13405 / ORS 571</strain>
    </source>
</reference>
<dbReference type="Gene3D" id="3.30.70.270">
    <property type="match status" value="1"/>
</dbReference>
<evidence type="ECO:0000256" key="2">
    <source>
        <dbReference type="ARBA" id="ARBA00034247"/>
    </source>
</evidence>
<dbReference type="EC" id="2.7.7.65" evidence="1"/>
<dbReference type="PROSITE" id="PS50887">
    <property type="entry name" value="GGDEF"/>
    <property type="match status" value="1"/>
</dbReference>
<dbReference type="InterPro" id="IPR029787">
    <property type="entry name" value="Nucleotide_cyclase"/>
</dbReference>
<feature type="transmembrane region" description="Helical" evidence="3">
    <location>
        <begin position="111"/>
        <end position="132"/>
    </location>
</feature>
<feature type="transmembrane region" description="Helical" evidence="3">
    <location>
        <begin position="26"/>
        <end position="44"/>
    </location>
</feature>
<dbReference type="SUPFAM" id="SSF55073">
    <property type="entry name" value="Nucleotide cyclase"/>
    <property type="match status" value="1"/>
</dbReference>
<dbReference type="InterPro" id="IPR050469">
    <property type="entry name" value="Diguanylate_Cyclase"/>
</dbReference>
<evidence type="ECO:0000259" key="4">
    <source>
        <dbReference type="PROSITE" id="PS50887"/>
    </source>
</evidence>
<dbReference type="CDD" id="cd01949">
    <property type="entry name" value="GGDEF"/>
    <property type="match status" value="1"/>
</dbReference>
<feature type="transmembrane region" description="Helical" evidence="3">
    <location>
        <begin position="176"/>
        <end position="196"/>
    </location>
</feature>
<dbReference type="STRING" id="438753.AZC_0998"/>
<reference evidence="5 6" key="6">
    <citation type="journal article" date="2011" name="Appl. Environ. Microbiol.">
        <title>Involvement of the azorhizobial chromosome partition gene (parA) in the onset of bacteroid differentiation during Sesbania rostrata stem nodule development.</title>
        <authorList>
            <person name="Liu CT."/>
            <person name="Lee KB."/>
            <person name="Wang YS."/>
            <person name="Peng MH."/>
            <person name="Lee KT."/>
            <person name="Suzuki S."/>
            <person name="Suzuki T."/>
            <person name="Oyaizu H."/>
        </authorList>
    </citation>
    <scope>NUCLEOTIDE SEQUENCE [LARGE SCALE GENOMIC DNA]</scope>
    <source>
        <strain evidence="6">ATCC 43989 / DSM 5975 / JCM 20966 / LMG 6465 / NBRC 14845 / NCIMB 13405 / ORS 571</strain>
    </source>
</reference>
<feature type="transmembrane region" description="Helical" evidence="3">
    <location>
        <begin position="85"/>
        <end position="105"/>
    </location>
</feature>
<dbReference type="eggNOG" id="COG2199">
    <property type="taxonomic scope" value="Bacteria"/>
</dbReference>
<reference evidence="6" key="2">
    <citation type="submission" date="2007-04" db="EMBL/GenBank/DDBJ databases">
        <title>Complete genome sequence of the nitrogen-fixing bacterium Azorhizobium caulinodans ORS571.</title>
        <authorList>
            <person name="Lee K.B."/>
            <person name="Backer P.D."/>
            <person name="Aono T."/>
            <person name="Liu C.T."/>
            <person name="Suzuki S."/>
            <person name="Suzuki T."/>
            <person name="Kaneko T."/>
            <person name="Yamada M."/>
            <person name="Tabata S."/>
            <person name="Kupfer D.M."/>
            <person name="Najar F.Z."/>
            <person name="Wiley G.B."/>
            <person name="Roe B."/>
            <person name="Binnewies T."/>
            <person name="Ussery D."/>
            <person name="Vereecke D."/>
            <person name="Gevers D."/>
            <person name="Holsters M."/>
            <person name="Oyaizu H."/>
        </authorList>
    </citation>
    <scope>NUCLEOTIDE SEQUENCE [LARGE SCALE GENOMIC DNA]</scope>
    <source>
        <strain evidence="6">ATCC 43989 / DSM 5975 / JCM 20966 / LMG 6465 / NBRC 14845 / NCIMB 13405 / ORS 571</strain>
    </source>
</reference>